<dbReference type="Pfam" id="PF13474">
    <property type="entry name" value="SnoaL_3"/>
    <property type="match status" value="1"/>
</dbReference>
<evidence type="ECO:0000259" key="3">
    <source>
        <dbReference type="Pfam" id="PF13474"/>
    </source>
</evidence>
<feature type="chain" id="PRO_5031330525" description="SnoaL-like domain-containing protein" evidence="2">
    <location>
        <begin position="23"/>
        <end position="728"/>
    </location>
</feature>
<name>A0A7S4MBM1_9STRA</name>
<dbReference type="InterPro" id="IPR032710">
    <property type="entry name" value="NTF2-like_dom_sf"/>
</dbReference>
<protein>
    <recommendedName>
        <fullName evidence="3">SnoaL-like domain-containing protein</fullName>
    </recommendedName>
</protein>
<gene>
    <name evidence="4" type="ORF">OAUR00152_LOCUS5441</name>
</gene>
<dbReference type="AlphaFoldDB" id="A0A7S4MBM1"/>
<accession>A0A7S4MBM1</accession>
<feature type="region of interest" description="Disordered" evidence="1">
    <location>
        <begin position="496"/>
        <end position="560"/>
    </location>
</feature>
<feature type="compositionally biased region" description="Low complexity" evidence="1">
    <location>
        <begin position="91"/>
        <end position="126"/>
    </location>
</feature>
<feature type="compositionally biased region" description="Basic and acidic residues" evidence="1">
    <location>
        <begin position="438"/>
        <end position="449"/>
    </location>
</feature>
<feature type="region of interest" description="Disordered" evidence="1">
    <location>
        <begin position="391"/>
        <end position="479"/>
    </location>
</feature>
<feature type="region of interest" description="Disordered" evidence="1">
    <location>
        <begin position="591"/>
        <end position="616"/>
    </location>
</feature>
<feature type="signal peptide" evidence="2">
    <location>
        <begin position="1"/>
        <end position="22"/>
    </location>
</feature>
<reference evidence="4" key="1">
    <citation type="submission" date="2021-01" db="EMBL/GenBank/DDBJ databases">
        <authorList>
            <person name="Corre E."/>
            <person name="Pelletier E."/>
            <person name="Niang G."/>
            <person name="Scheremetjew M."/>
            <person name="Finn R."/>
            <person name="Kale V."/>
            <person name="Holt S."/>
            <person name="Cochrane G."/>
            <person name="Meng A."/>
            <person name="Brown T."/>
            <person name="Cohen L."/>
        </authorList>
    </citation>
    <scope>NUCLEOTIDE SEQUENCE</scope>
    <source>
        <strain evidence="4">Isolate 1302-5</strain>
    </source>
</reference>
<feature type="compositionally biased region" description="Gly residues" evidence="1">
    <location>
        <begin position="460"/>
        <end position="471"/>
    </location>
</feature>
<evidence type="ECO:0000313" key="4">
    <source>
        <dbReference type="EMBL" id="CAE2213388.1"/>
    </source>
</evidence>
<feature type="compositionally biased region" description="Low complexity" evidence="1">
    <location>
        <begin position="504"/>
        <end position="518"/>
    </location>
</feature>
<dbReference type="PANTHER" id="PTHR34957:SF1">
    <property type="entry name" value="NUCLEAR TRANSPORT FACTOR 2 (NTF2) FAMILY PROTEIN"/>
    <property type="match status" value="1"/>
</dbReference>
<sequence length="728" mass="75305">MTKVKNAAALCCALSCAAGASAFVPGTFAPPFGGGGGGRTSSSSSLCGATTANVVVGATVCPPPSSGVVGVGVGVGVAGARRRRSLLGMTSSSSSSSSKGDGNGNGSDSSAADDSSGDSASSSSPSADEDASSSAAKKHPLRAEKDAEEEEEAKKGAKYERTYRIAQKRAEIESLLSGPDPPFDAEAELAKIPGGVQPPVGMEDDSSEAELEAKSGRLEAEIYEAAEGGEWDVAQAKRDELSREYLDDCGAVLQANLRFYRAFSAKDYGEMSKLWLHDASVLCVHPSHAPLVGASAVLGSWRRMFDTGEGAPAFRRNVVEPSRVRLSMRGSTAILTCDEEVYTRRFVRGERRKTELVNRLTATNVFRKVGGRWRMVHHHAAWHAESEAAKRALGGAGGGRKSSSSSKSARGEGEHQGPGSVESSRGIPDNEGITGKGYGEKSDNKKSGGGDDDPFSALEGLGGLGGGGGGNLNPDGSNGPIRRVFMGSLSDLLNGGGGLGDLLGSGSSDGKIIDASGKGSSGGGKGFGDDNDEGPSIIRFLSEDEEDDDEDFEDDDDDDLDVDVVDEDADVSIQFVSKSEDGKSGGATIIRSIKKGDKDDDSDKDGVATSKDSGAADATEVGLSIGGVPKDALRQNCISALRRLTAQGAISAKQKRVLLTDIILCSARGEFSMVEVAYELLCGECADGDTAENGCVAEERAMAEEEFADQCRAFAASLPESPPYSPAR</sequence>
<dbReference type="InterPro" id="IPR037401">
    <property type="entry name" value="SnoaL-like"/>
</dbReference>
<dbReference type="PANTHER" id="PTHR34957">
    <property type="entry name" value="NUCLEAR TRANSPORT FACTOR 2 (NTF2) FAMILY PROTEIN"/>
    <property type="match status" value="1"/>
</dbReference>
<evidence type="ECO:0000256" key="2">
    <source>
        <dbReference type="SAM" id="SignalP"/>
    </source>
</evidence>
<dbReference type="SUPFAM" id="SSF54427">
    <property type="entry name" value="NTF2-like"/>
    <property type="match status" value="1"/>
</dbReference>
<proteinExistence type="predicted"/>
<evidence type="ECO:0000256" key="1">
    <source>
        <dbReference type="SAM" id="MobiDB-lite"/>
    </source>
</evidence>
<organism evidence="4">
    <name type="scientific">Odontella aurita</name>
    <dbReference type="NCBI Taxonomy" id="265563"/>
    <lineage>
        <taxon>Eukaryota</taxon>
        <taxon>Sar</taxon>
        <taxon>Stramenopiles</taxon>
        <taxon>Ochrophyta</taxon>
        <taxon>Bacillariophyta</taxon>
        <taxon>Mediophyceae</taxon>
        <taxon>Biddulphiophycidae</taxon>
        <taxon>Eupodiscales</taxon>
        <taxon>Odontellaceae</taxon>
        <taxon>Odontella</taxon>
    </lineage>
</organism>
<feature type="domain" description="SnoaL-like" evidence="3">
    <location>
        <begin position="252"/>
        <end position="380"/>
    </location>
</feature>
<feature type="compositionally biased region" description="Acidic residues" evidence="1">
    <location>
        <begin position="543"/>
        <end position="560"/>
    </location>
</feature>
<dbReference type="Gene3D" id="3.10.450.50">
    <property type="match status" value="1"/>
</dbReference>
<feature type="region of interest" description="Disordered" evidence="1">
    <location>
        <begin position="86"/>
        <end position="157"/>
    </location>
</feature>
<keyword evidence="2" id="KW-0732">Signal</keyword>
<dbReference type="EMBL" id="HBKQ01008062">
    <property type="protein sequence ID" value="CAE2213388.1"/>
    <property type="molecule type" value="Transcribed_RNA"/>
</dbReference>